<dbReference type="InterPro" id="IPR043132">
    <property type="entry name" value="BCAT-like_C"/>
</dbReference>
<keyword evidence="1" id="KW-0456">Lyase</keyword>
<gene>
    <name evidence="2" type="ORF">B9M88_07100</name>
    <name evidence="1" type="ORF">GLV84_03995</name>
</gene>
<name>A0A2T4MLF1_9STAP</name>
<dbReference type="Proteomes" id="UP000646308">
    <property type="component" value="Unassembled WGS sequence"/>
</dbReference>
<dbReference type="AlphaFoldDB" id="A0A2T4MLF1"/>
<evidence type="ECO:0000313" key="1">
    <source>
        <dbReference type="EMBL" id="NJI02021.1"/>
    </source>
</evidence>
<dbReference type="Pfam" id="PF01063">
    <property type="entry name" value="Aminotran_4"/>
    <property type="match status" value="1"/>
</dbReference>
<dbReference type="KEGG" id="sagq:EP23_12000"/>
<dbReference type="Gene3D" id="3.20.10.10">
    <property type="entry name" value="D-amino Acid Aminotransferase, subunit A, domain 2"/>
    <property type="match status" value="1"/>
</dbReference>
<sequence>MELFETMRLEQGHILREAYHRNRIKQACTDLNFEFNEAAWSKCIYRFQEKFQVGTYRVKLIVDDKGRIHEAYAPLPDTTVMSARLKKVAHSTPMWQRIYKTTERDYLKHTHETQLILLYNDNEKILEFDIGNVVVEYEGLYYTPPYENDFLRGCMRQSLLDEGQITTKLLNIHSLKQFLHQGGKLWMINSLRGWVPVQLSDI</sequence>
<dbReference type="InterPro" id="IPR001544">
    <property type="entry name" value="Aminotrans_IV"/>
</dbReference>
<dbReference type="GeneID" id="57690901"/>
<dbReference type="EMBL" id="NEFX01000014">
    <property type="protein sequence ID" value="OTW30812.1"/>
    <property type="molecule type" value="Genomic_DNA"/>
</dbReference>
<dbReference type="OrthoDB" id="2407490at2"/>
<dbReference type="RefSeq" id="WP_060552432.1">
    <property type="nucleotide sequence ID" value="NZ_CP009623.1"/>
</dbReference>
<comment type="caution">
    <text evidence="1">The sequence shown here is derived from an EMBL/GenBank/DDBJ whole genome shotgun (WGS) entry which is preliminary data.</text>
</comment>
<dbReference type="Proteomes" id="UP000195208">
    <property type="component" value="Unassembled WGS sequence"/>
</dbReference>
<accession>A0A2T4MLF1</accession>
<proteinExistence type="predicted"/>
<dbReference type="Gene3D" id="3.30.470.10">
    <property type="match status" value="1"/>
</dbReference>
<dbReference type="GO" id="GO:0016829">
    <property type="term" value="F:lyase activity"/>
    <property type="evidence" value="ECO:0007669"/>
    <property type="project" value="UniProtKB-KW"/>
</dbReference>
<keyword evidence="3" id="KW-1185">Reference proteome</keyword>
<reference evidence="1" key="2">
    <citation type="submission" date="2019-11" db="EMBL/GenBank/DDBJ databases">
        <title>Whole genome comparisons of Staphylococcus agnetis isolates from cattle and chickens.</title>
        <authorList>
            <person name="Rhoads D."/>
            <person name="Shwani A."/>
            <person name="Adkins P."/>
            <person name="Calcutt M."/>
            <person name="Middleton J."/>
        </authorList>
    </citation>
    <scope>NUCLEOTIDE SEQUENCE</scope>
    <source>
        <strain evidence="1">1387</strain>
    </source>
</reference>
<evidence type="ECO:0000313" key="3">
    <source>
        <dbReference type="Proteomes" id="UP000195208"/>
    </source>
</evidence>
<evidence type="ECO:0000313" key="4">
    <source>
        <dbReference type="Proteomes" id="UP000646308"/>
    </source>
</evidence>
<dbReference type="SUPFAM" id="SSF56752">
    <property type="entry name" value="D-aminoacid aminotransferase-like PLP-dependent enzymes"/>
    <property type="match status" value="1"/>
</dbReference>
<evidence type="ECO:0000313" key="2">
    <source>
        <dbReference type="EMBL" id="OTW30812.1"/>
    </source>
</evidence>
<dbReference type="InterPro" id="IPR036038">
    <property type="entry name" value="Aminotransferase-like"/>
</dbReference>
<protein>
    <submittedName>
        <fullName evidence="1">Aminodeoxychorismate lyase</fullName>
    </submittedName>
</protein>
<reference evidence="2 3" key="1">
    <citation type="submission" date="2017-04" db="EMBL/GenBank/DDBJ databases">
        <title>Staphylococcus agnetis, a potential pathogen in the broiler production.</title>
        <authorList>
            <person name="Poulsen L."/>
        </authorList>
    </citation>
    <scope>NUCLEOTIDE SEQUENCE [LARGE SCALE GENOMIC DNA]</scope>
    <source>
        <strain evidence="2 3">723_310714_2_2_spleen</strain>
    </source>
</reference>
<dbReference type="EMBL" id="WMFL01000058">
    <property type="protein sequence ID" value="NJI02021.1"/>
    <property type="molecule type" value="Genomic_DNA"/>
</dbReference>
<dbReference type="InterPro" id="IPR043131">
    <property type="entry name" value="BCAT-like_N"/>
</dbReference>
<organism evidence="1 4">
    <name type="scientific">Staphylococcus agnetis</name>
    <dbReference type="NCBI Taxonomy" id="985762"/>
    <lineage>
        <taxon>Bacteria</taxon>
        <taxon>Bacillati</taxon>
        <taxon>Bacillota</taxon>
        <taxon>Bacilli</taxon>
        <taxon>Bacillales</taxon>
        <taxon>Staphylococcaceae</taxon>
        <taxon>Staphylococcus</taxon>
    </lineage>
</organism>